<name>A0AAW2YMZ9_9EUKA</name>
<feature type="domain" description="EF-hand" evidence="8">
    <location>
        <begin position="75"/>
        <end position="110"/>
    </location>
</feature>
<feature type="compositionally biased region" description="Basic and acidic residues" evidence="5">
    <location>
        <begin position="41"/>
        <end position="50"/>
    </location>
</feature>
<dbReference type="FunFam" id="2.30.29.30:FF:000286">
    <property type="entry name" value="PH-protein kinase domain containing protein"/>
    <property type="match status" value="1"/>
</dbReference>
<evidence type="ECO:0000256" key="3">
    <source>
        <dbReference type="ARBA" id="ARBA00023043"/>
    </source>
</evidence>
<dbReference type="SMART" id="SM00456">
    <property type="entry name" value="WW"/>
    <property type="match status" value="1"/>
</dbReference>
<dbReference type="SMART" id="SM00248">
    <property type="entry name" value="ANK"/>
    <property type="match status" value="8"/>
</dbReference>
<dbReference type="InterPro" id="IPR002048">
    <property type="entry name" value="EF_hand_dom"/>
</dbReference>
<feature type="repeat" description="ANK" evidence="4">
    <location>
        <begin position="314"/>
        <end position="346"/>
    </location>
</feature>
<feature type="domain" description="PH" evidence="6">
    <location>
        <begin position="556"/>
        <end position="654"/>
    </location>
</feature>
<keyword evidence="1" id="KW-0677">Repeat</keyword>
<organism evidence="9 11">
    <name type="scientific">Acrasis kona</name>
    <dbReference type="NCBI Taxonomy" id="1008807"/>
    <lineage>
        <taxon>Eukaryota</taxon>
        <taxon>Discoba</taxon>
        <taxon>Heterolobosea</taxon>
        <taxon>Tetramitia</taxon>
        <taxon>Eutetramitia</taxon>
        <taxon>Acrasidae</taxon>
        <taxon>Acrasis</taxon>
    </lineage>
</organism>
<dbReference type="InterPro" id="IPR036020">
    <property type="entry name" value="WW_dom_sf"/>
</dbReference>
<evidence type="ECO:0000256" key="2">
    <source>
        <dbReference type="ARBA" id="ARBA00022837"/>
    </source>
</evidence>
<dbReference type="Gene3D" id="1.25.40.20">
    <property type="entry name" value="Ankyrin repeat-containing domain"/>
    <property type="match status" value="2"/>
</dbReference>
<protein>
    <submittedName>
        <fullName evidence="9">Ankyrin repeat and pleckstrin domain-containing protein</fullName>
    </submittedName>
</protein>
<feature type="domain" description="WW" evidence="7">
    <location>
        <begin position="17"/>
        <end position="46"/>
    </location>
</feature>
<dbReference type="PANTHER" id="PTHR24198">
    <property type="entry name" value="ANKYRIN REPEAT AND PROTEIN KINASE DOMAIN-CONTAINING PROTEIN"/>
    <property type="match status" value="1"/>
</dbReference>
<dbReference type="PROSITE" id="PS00018">
    <property type="entry name" value="EF_HAND_1"/>
    <property type="match status" value="1"/>
</dbReference>
<keyword evidence="3 4" id="KW-0040">ANK repeat</keyword>
<dbReference type="Proteomes" id="UP001431209">
    <property type="component" value="Unassembled WGS sequence"/>
</dbReference>
<dbReference type="PROSITE" id="PS50003">
    <property type="entry name" value="PH_DOMAIN"/>
    <property type="match status" value="1"/>
</dbReference>
<gene>
    <name evidence="9" type="ORF">AKO1_000413</name>
    <name evidence="10" type="ORF">AKO1_003283</name>
</gene>
<dbReference type="PANTHER" id="PTHR24198:SF165">
    <property type="entry name" value="ANKYRIN REPEAT-CONTAINING PROTEIN-RELATED"/>
    <property type="match status" value="1"/>
</dbReference>
<dbReference type="SUPFAM" id="SSF47473">
    <property type="entry name" value="EF-hand"/>
    <property type="match status" value="1"/>
</dbReference>
<dbReference type="InterPro" id="IPR001849">
    <property type="entry name" value="PH_domain"/>
</dbReference>
<dbReference type="PROSITE" id="PS50297">
    <property type="entry name" value="ANK_REP_REGION"/>
    <property type="match status" value="1"/>
</dbReference>
<dbReference type="SUPFAM" id="SSF48403">
    <property type="entry name" value="Ankyrin repeat"/>
    <property type="match status" value="1"/>
</dbReference>
<keyword evidence="11" id="KW-1185">Reference proteome</keyword>
<feature type="compositionally biased region" description="Low complexity" evidence="5">
    <location>
        <begin position="51"/>
        <end position="67"/>
    </location>
</feature>
<dbReference type="Pfam" id="PF00169">
    <property type="entry name" value="PH"/>
    <property type="match status" value="1"/>
</dbReference>
<dbReference type="GO" id="GO:0005509">
    <property type="term" value="F:calcium ion binding"/>
    <property type="evidence" value="ECO:0007669"/>
    <property type="project" value="InterPro"/>
</dbReference>
<dbReference type="SUPFAM" id="SSF51045">
    <property type="entry name" value="WW domain"/>
    <property type="match status" value="1"/>
</dbReference>
<comment type="caution">
    <text evidence="9">The sequence shown here is derived from an EMBL/GenBank/DDBJ whole genome shotgun (WGS) entry which is preliminary data.</text>
</comment>
<proteinExistence type="predicted"/>
<evidence type="ECO:0000256" key="5">
    <source>
        <dbReference type="SAM" id="MobiDB-lite"/>
    </source>
</evidence>
<dbReference type="Gene3D" id="1.10.238.10">
    <property type="entry name" value="EF-hand"/>
    <property type="match status" value="1"/>
</dbReference>
<feature type="compositionally biased region" description="Basic and acidic residues" evidence="5">
    <location>
        <begin position="68"/>
        <end position="78"/>
    </location>
</feature>
<dbReference type="InterPro" id="IPR018247">
    <property type="entry name" value="EF_Hand_1_Ca_BS"/>
</dbReference>
<reference evidence="9 11" key="1">
    <citation type="submission" date="2024-03" db="EMBL/GenBank/DDBJ databases">
        <title>The Acrasis kona genome and developmental transcriptomes reveal deep origins of eukaryotic multicellular pathways.</title>
        <authorList>
            <person name="Sheikh S."/>
            <person name="Fu C.-J."/>
            <person name="Brown M.W."/>
            <person name="Baldauf S.L."/>
        </authorList>
    </citation>
    <scope>NUCLEOTIDE SEQUENCE [LARGE SCALE GENOMIC DNA]</scope>
    <source>
        <strain evidence="9 11">ATCC MYA-3509</strain>
    </source>
</reference>
<evidence type="ECO:0000259" key="8">
    <source>
        <dbReference type="PROSITE" id="PS50222"/>
    </source>
</evidence>
<evidence type="ECO:0000313" key="10">
    <source>
        <dbReference type="EMBL" id="KAL0485724.1"/>
    </source>
</evidence>
<dbReference type="PROSITE" id="PS50088">
    <property type="entry name" value="ANK_REPEAT"/>
    <property type="match status" value="1"/>
</dbReference>
<evidence type="ECO:0000313" key="9">
    <source>
        <dbReference type="EMBL" id="KAL0478465.1"/>
    </source>
</evidence>
<evidence type="ECO:0000256" key="4">
    <source>
        <dbReference type="PROSITE-ProRule" id="PRU00023"/>
    </source>
</evidence>
<dbReference type="PROSITE" id="PS50222">
    <property type="entry name" value="EF_HAND_2"/>
    <property type="match status" value="1"/>
</dbReference>
<dbReference type="EMBL" id="JAOPGA020001160">
    <property type="protein sequence ID" value="KAL0485724.1"/>
    <property type="molecule type" value="Genomic_DNA"/>
</dbReference>
<dbReference type="AlphaFoldDB" id="A0AAW2YMZ9"/>
<evidence type="ECO:0000256" key="1">
    <source>
        <dbReference type="ARBA" id="ARBA00022737"/>
    </source>
</evidence>
<evidence type="ECO:0000313" key="11">
    <source>
        <dbReference type="Proteomes" id="UP001431209"/>
    </source>
</evidence>
<dbReference type="InterPro" id="IPR001202">
    <property type="entry name" value="WW_dom"/>
</dbReference>
<dbReference type="Pfam" id="PF00397">
    <property type="entry name" value="WW"/>
    <property type="match status" value="1"/>
</dbReference>
<dbReference type="InterPro" id="IPR036770">
    <property type="entry name" value="Ankyrin_rpt-contain_sf"/>
</dbReference>
<evidence type="ECO:0000259" key="7">
    <source>
        <dbReference type="PROSITE" id="PS50020"/>
    </source>
</evidence>
<evidence type="ECO:0000259" key="6">
    <source>
        <dbReference type="PROSITE" id="PS50003"/>
    </source>
</evidence>
<dbReference type="SMART" id="SM00233">
    <property type="entry name" value="PH"/>
    <property type="match status" value="1"/>
</dbReference>
<dbReference type="InterPro" id="IPR011993">
    <property type="entry name" value="PH-like_dom_sf"/>
</dbReference>
<accession>A0AAW2YMZ9</accession>
<dbReference type="EMBL" id="JAOPGA020000404">
    <property type="protein sequence ID" value="KAL0478465.1"/>
    <property type="molecule type" value="Genomic_DNA"/>
</dbReference>
<dbReference type="SUPFAM" id="SSF50729">
    <property type="entry name" value="PH domain-like"/>
    <property type="match status" value="1"/>
</dbReference>
<dbReference type="InterPro" id="IPR002110">
    <property type="entry name" value="Ankyrin_rpt"/>
</dbReference>
<dbReference type="Gene3D" id="2.30.29.30">
    <property type="entry name" value="Pleckstrin-homology domain (PH domain)/Phosphotyrosine-binding domain (PTB)"/>
    <property type="match status" value="1"/>
</dbReference>
<dbReference type="PROSITE" id="PS50020">
    <property type="entry name" value="WW_DOMAIN_2"/>
    <property type="match status" value="1"/>
</dbReference>
<sequence>MTTPAQRVSAPRASLIGYKEIWDETHKRYYYYNPETKETTWIHPKNREQTKTSSPTTPSSPTSVSPTADHKLTSEQESEARRILDQFDPDGSNQISFSDMKECLEILLKAKMELDFYEHYVQIQFGTRGLNRDVQFHEFLSIYSRILNKNSPPPMKRAVRSSISTPALPHYEADALNDEACTNGKKKRRDPSISSQFEFYCSIQPSSYTYTSFTTMEKFIILQLSHMCGKAATDAMELELQHNEFLWAVMKGDMNTVLKIQSNTPNFVEMVNQSLLPTYRLSAVHFAVASGNLKLLEMFTGQDFRLLVDRPALNNLSPLHVACVFGIKDAVNILLERGCYLETVANACPYLIKESTQHKIVYSLWIMKSGAPVAVSPLLMACLGGSIKTVDAMINAGAAFEQETNNKLLSDPLSCAISSQSNKLVSHLLKTEKFNVNHFDHYGYTTLMLVALCSPHSGKMCNNVLTRGANINLVHPTSGNAAIHMAVTEGNVEFIESLCQFKANTEELAVNVNICNQLQSSTPLQLCAKIKDEQIRTTIFNLLNKHGAKEKRQYSEIIKEGYLIKEGNIRRNWKKRWFVLKRDSFRYFKDVRDLKNEKGSISLAGAEVDDQMGEKKRIFCIAIKDKTVNRTFFLQSSSAEEKSEWCAALRFVMEQ</sequence>
<dbReference type="InterPro" id="IPR011992">
    <property type="entry name" value="EF-hand-dom_pair"/>
</dbReference>
<feature type="region of interest" description="Disordered" evidence="5">
    <location>
        <begin position="41"/>
        <end position="78"/>
    </location>
</feature>
<dbReference type="CDD" id="cd00201">
    <property type="entry name" value="WW"/>
    <property type="match status" value="1"/>
</dbReference>
<dbReference type="Gene3D" id="2.20.70.10">
    <property type="match status" value="1"/>
</dbReference>
<keyword evidence="2" id="KW-0106">Calcium</keyword>